<dbReference type="GO" id="GO:0009063">
    <property type="term" value="P:amino acid catabolic process"/>
    <property type="evidence" value="ECO:0007669"/>
    <property type="project" value="InterPro"/>
</dbReference>
<dbReference type="InterPro" id="IPR034593">
    <property type="entry name" value="DgoD-like"/>
</dbReference>
<dbReference type="RefSeq" id="WP_089523374.1">
    <property type="nucleotide sequence ID" value="NZ_NMUQ01000001.1"/>
</dbReference>
<dbReference type="InterPro" id="IPR013341">
    <property type="entry name" value="Mandelate_racemase_N_dom"/>
</dbReference>
<dbReference type="Gene3D" id="3.30.390.10">
    <property type="entry name" value="Enolase-like, N-terminal domain"/>
    <property type="match status" value="1"/>
</dbReference>
<accession>A0A229P2G6</accession>
<dbReference type="Pfam" id="PF13378">
    <property type="entry name" value="MR_MLE_C"/>
    <property type="match status" value="1"/>
</dbReference>
<feature type="domain" description="Mandelate racemase/muconate lactonizing enzyme C-terminal" evidence="3">
    <location>
        <begin position="145"/>
        <end position="241"/>
    </location>
</feature>
<dbReference type="SUPFAM" id="SSF54826">
    <property type="entry name" value="Enolase N-terminal domain-like"/>
    <property type="match status" value="1"/>
</dbReference>
<gene>
    <name evidence="4" type="ORF">CGZ75_06270</name>
</gene>
<dbReference type="InterPro" id="IPR029065">
    <property type="entry name" value="Enolase_C-like"/>
</dbReference>
<evidence type="ECO:0000256" key="2">
    <source>
        <dbReference type="ARBA" id="ARBA00022723"/>
    </source>
</evidence>
<evidence type="ECO:0000313" key="4">
    <source>
        <dbReference type="EMBL" id="OXM16290.1"/>
    </source>
</evidence>
<comment type="caution">
    <text evidence="4">The sequence shown here is derived from an EMBL/GenBank/DDBJ whole genome shotgun (WGS) entry which is preliminary data.</text>
</comment>
<dbReference type="InterPro" id="IPR013342">
    <property type="entry name" value="Mandelate_racemase_C"/>
</dbReference>
<dbReference type="SFLD" id="SFLDS00001">
    <property type="entry name" value="Enolase"/>
    <property type="match status" value="1"/>
</dbReference>
<keyword evidence="2" id="KW-0479">Metal-binding</keyword>
<dbReference type="SMART" id="SM00922">
    <property type="entry name" value="MR_MLE"/>
    <property type="match status" value="1"/>
</dbReference>
<name>A0A229P2G6_9BACL</name>
<proteinExistence type="inferred from homology"/>
<dbReference type="EMBL" id="NMUQ01000001">
    <property type="protein sequence ID" value="OXM16290.1"/>
    <property type="molecule type" value="Genomic_DNA"/>
</dbReference>
<evidence type="ECO:0000256" key="1">
    <source>
        <dbReference type="ARBA" id="ARBA00008031"/>
    </source>
</evidence>
<dbReference type="InterPro" id="IPR018110">
    <property type="entry name" value="Mandel_Rmase/mucon_lact_enz_CS"/>
</dbReference>
<dbReference type="PANTHER" id="PTHR48080">
    <property type="entry name" value="D-GALACTONATE DEHYDRATASE-RELATED"/>
    <property type="match status" value="1"/>
</dbReference>
<dbReference type="GO" id="GO:0046872">
    <property type="term" value="F:metal ion binding"/>
    <property type="evidence" value="ECO:0007669"/>
    <property type="project" value="UniProtKB-KW"/>
</dbReference>
<protein>
    <recommendedName>
        <fullName evidence="3">Mandelate racemase/muconate lactonizing enzyme C-terminal domain-containing protein</fullName>
    </recommendedName>
</protein>
<dbReference type="PANTHER" id="PTHR48080:SF3">
    <property type="entry name" value="ENOLASE SUPERFAMILY MEMBER DDB_G0284701"/>
    <property type="match status" value="1"/>
</dbReference>
<dbReference type="SUPFAM" id="SSF51604">
    <property type="entry name" value="Enolase C-terminal domain-like"/>
    <property type="match status" value="1"/>
</dbReference>
<evidence type="ECO:0000313" key="5">
    <source>
        <dbReference type="Proteomes" id="UP000215145"/>
    </source>
</evidence>
<dbReference type="InterPro" id="IPR029017">
    <property type="entry name" value="Enolase-like_N"/>
</dbReference>
<dbReference type="Proteomes" id="UP000215145">
    <property type="component" value="Unassembled WGS sequence"/>
</dbReference>
<dbReference type="AlphaFoldDB" id="A0A229P2G6"/>
<dbReference type="InterPro" id="IPR036849">
    <property type="entry name" value="Enolase-like_C_sf"/>
</dbReference>
<sequence length="367" mass="40682">MKAILREVNVYGVKVPRKGTWSLHRGTIPTHSTFTLVKLVSEDGVVGWGEATIPFPTIKPLIEYYLSDLLIGRNALDIGHIHDEIDRVEMMVMERIGFWNPARAAIDIALHDMKGKYLGLPVSGLLGSSYRDRIPMIKNVGIGDVNNSVQIAERLVEEGYRTVKIRVGADEKLDVARITALHNHLGPDIPIRADANQAWNLKQAVSIIKRMEANGLESIEQPLKRWDINGARELMSLIEAPIMADEGFWTLDEAMALMQNRAVNILHLYLSKCGGLYPAMQIVNAARAFDVDVTLGERLPLGICEAADAHFAAVLPKLRYPCAISYDLNEDDLLTSSLQRSAGCLHVPEGIGLGIEVDEHKVSFYSE</sequence>
<dbReference type="PROSITE" id="PS00909">
    <property type="entry name" value="MR_MLE_2"/>
    <property type="match status" value="1"/>
</dbReference>
<evidence type="ECO:0000259" key="3">
    <source>
        <dbReference type="SMART" id="SM00922"/>
    </source>
</evidence>
<dbReference type="Gene3D" id="3.20.20.120">
    <property type="entry name" value="Enolase-like C-terminal domain"/>
    <property type="match status" value="1"/>
</dbReference>
<organism evidence="4 5">
    <name type="scientific">Paenibacillus herberti</name>
    <dbReference type="NCBI Taxonomy" id="1619309"/>
    <lineage>
        <taxon>Bacteria</taxon>
        <taxon>Bacillati</taxon>
        <taxon>Bacillota</taxon>
        <taxon>Bacilli</taxon>
        <taxon>Bacillales</taxon>
        <taxon>Paenibacillaceae</taxon>
        <taxon>Paenibacillus</taxon>
    </lineage>
</organism>
<reference evidence="4 5" key="1">
    <citation type="submission" date="2017-07" db="EMBL/GenBank/DDBJ databases">
        <title>Paenibacillus herberti R33 genome sequencing and assembly.</title>
        <authorList>
            <person name="Su W."/>
        </authorList>
    </citation>
    <scope>NUCLEOTIDE SEQUENCE [LARGE SCALE GENOMIC DNA]</scope>
    <source>
        <strain evidence="4 5">R33</strain>
    </source>
</reference>
<keyword evidence="5" id="KW-1185">Reference proteome</keyword>
<comment type="similarity">
    <text evidence="1">Belongs to the mandelate racemase/muconate lactonizing enzyme family.</text>
</comment>
<dbReference type="Pfam" id="PF02746">
    <property type="entry name" value="MR_MLE_N"/>
    <property type="match status" value="1"/>
</dbReference>
<dbReference type="OrthoDB" id="9775391at2"/>